<name>A0ABW3UPF4_9BACL</name>
<sequence length="89" mass="10948">MNWNILIIIVLLVINYPLYRFLFSLFFYDEDEFEQSVKYSFTPNFISFFRGEYWKDKFSTMRLQAYSTTCILLVVIEFAIIHYILQLFR</sequence>
<dbReference type="RefSeq" id="WP_345588321.1">
    <property type="nucleotide sequence ID" value="NZ_BAABJG010000015.1"/>
</dbReference>
<feature type="transmembrane region" description="Helical" evidence="1">
    <location>
        <begin position="6"/>
        <end position="28"/>
    </location>
</feature>
<evidence type="ECO:0000313" key="3">
    <source>
        <dbReference type="Proteomes" id="UP001597180"/>
    </source>
</evidence>
<accession>A0ABW3UPF4</accession>
<protein>
    <submittedName>
        <fullName evidence="2">Uncharacterized protein</fullName>
    </submittedName>
</protein>
<feature type="transmembrane region" description="Helical" evidence="1">
    <location>
        <begin position="65"/>
        <end position="85"/>
    </location>
</feature>
<organism evidence="2 3">
    <name type="scientific">Paenibacillus vulneris</name>
    <dbReference type="NCBI Taxonomy" id="1133364"/>
    <lineage>
        <taxon>Bacteria</taxon>
        <taxon>Bacillati</taxon>
        <taxon>Bacillota</taxon>
        <taxon>Bacilli</taxon>
        <taxon>Bacillales</taxon>
        <taxon>Paenibacillaceae</taxon>
        <taxon>Paenibacillus</taxon>
    </lineage>
</organism>
<evidence type="ECO:0000256" key="1">
    <source>
        <dbReference type="SAM" id="Phobius"/>
    </source>
</evidence>
<keyword evidence="1" id="KW-0812">Transmembrane</keyword>
<keyword evidence="1" id="KW-0472">Membrane</keyword>
<reference evidence="3" key="1">
    <citation type="journal article" date="2019" name="Int. J. Syst. Evol. Microbiol.">
        <title>The Global Catalogue of Microorganisms (GCM) 10K type strain sequencing project: providing services to taxonomists for standard genome sequencing and annotation.</title>
        <authorList>
            <consortium name="The Broad Institute Genomics Platform"/>
            <consortium name="The Broad Institute Genome Sequencing Center for Infectious Disease"/>
            <person name="Wu L."/>
            <person name="Ma J."/>
        </authorList>
    </citation>
    <scope>NUCLEOTIDE SEQUENCE [LARGE SCALE GENOMIC DNA]</scope>
    <source>
        <strain evidence="3">CCUG 53270</strain>
    </source>
</reference>
<evidence type="ECO:0000313" key="2">
    <source>
        <dbReference type="EMBL" id="MFD1222635.1"/>
    </source>
</evidence>
<dbReference type="EMBL" id="JBHTLU010000031">
    <property type="protein sequence ID" value="MFD1222635.1"/>
    <property type="molecule type" value="Genomic_DNA"/>
</dbReference>
<dbReference type="Proteomes" id="UP001597180">
    <property type="component" value="Unassembled WGS sequence"/>
</dbReference>
<keyword evidence="1" id="KW-1133">Transmembrane helix</keyword>
<gene>
    <name evidence="2" type="ORF">ACFQ4B_21180</name>
</gene>
<comment type="caution">
    <text evidence="2">The sequence shown here is derived from an EMBL/GenBank/DDBJ whole genome shotgun (WGS) entry which is preliminary data.</text>
</comment>
<keyword evidence="3" id="KW-1185">Reference proteome</keyword>
<proteinExistence type="predicted"/>